<keyword evidence="2 3" id="KW-0802">TPR repeat</keyword>
<dbReference type="SMART" id="SM00028">
    <property type="entry name" value="TPR"/>
    <property type="match status" value="3"/>
</dbReference>
<evidence type="ECO:0000256" key="1">
    <source>
        <dbReference type="ARBA" id="ARBA00022737"/>
    </source>
</evidence>
<dbReference type="RefSeq" id="WP_313987429.1">
    <property type="nucleotide sequence ID" value="NZ_JASJOS010000018.1"/>
</dbReference>
<name>A0AAE3QYP9_9BACT</name>
<keyword evidence="1" id="KW-0677">Repeat</keyword>
<dbReference type="Pfam" id="PF00515">
    <property type="entry name" value="TPR_1"/>
    <property type="match status" value="1"/>
</dbReference>
<feature type="repeat" description="TPR" evidence="3">
    <location>
        <begin position="102"/>
        <end position="135"/>
    </location>
</feature>
<comment type="caution">
    <text evidence="4">The sequence shown here is derived from an EMBL/GenBank/DDBJ whole genome shotgun (WGS) entry which is preliminary data.</text>
</comment>
<dbReference type="Gene3D" id="1.25.40.10">
    <property type="entry name" value="Tetratricopeptide repeat domain"/>
    <property type="match status" value="1"/>
</dbReference>
<dbReference type="SUPFAM" id="SSF48452">
    <property type="entry name" value="TPR-like"/>
    <property type="match status" value="1"/>
</dbReference>
<protein>
    <submittedName>
        <fullName evidence="4">Tetratricopeptide repeat protein</fullName>
    </submittedName>
</protein>
<gene>
    <name evidence="4" type="ORF">QNI16_32165</name>
</gene>
<evidence type="ECO:0000313" key="5">
    <source>
        <dbReference type="Proteomes" id="UP001241110"/>
    </source>
</evidence>
<dbReference type="PROSITE" id="PS50293">
    <property type="entry name" value="TPR_REGION"/>
    <property type="match status" value="1"/>
</dbReference>
<proteinExistence type="predicted"/>
<evidence type="ECO:0000256" key="3">
    <source>
        <dbReference type="PROSITE-ProRule" id="PRU00339"/>
    </source>
</evidence>
<dbReference type="EMBL" id="JASJOS010000018">
    <property type="protein sequence ID" value="MDJ1485199.1"/>
    <property type="molecule type" value="Genomic_DNA"/>
</dbReference>
<reference evidence="4" key="1">
    <citation type="submission" date="2023-05" db="EMBL/GenBank/DDBJ databases">
        <authorList>
            <person name="Zhang X."/>
        </authorList>
    </citation>
    <scope>NUCLEOTIDE SEQUENCE</scope>
    <source>
        <strain evidence="4">YF14B1</strain>
    </source>
</reference>
<dbReference type="Proteomes" id="UP001241110">
    <property type="component" value="Unassembled WGS sequence"/>
</dbReference>
<dbReference type="PROSITE" id="PS50005">
    <property type="entry name" value="TPR"/>
    <property type="match status" value="2"/>
</dbReference>
<evidence type="ECO:0000256" key="2">
    <source>
        <dbReference type="ARBA" id="ARBA00022803"/>
    </source>
</evidence>
<accession>A0AAE3QYP9</accession>
<sequence>MNFSTGDLFYLQSNQQYNLYKLLVDDAAFNCYHVLTYAPLDRVPVQVDVETLDIWMYHSPIDKDAFANATLLTNQPIIAEDLIGYHEYLRQTQAPKDYIPVATAYYRNGLRLTDEKKYPEAIDAYSKAVDLFPQFYEAIDNRAFCKMDLGLWEDAIDDFHMSLKENPNSLLAEFSMGECYYKMGDYEKAKPHFEIAHQIDPNHQAPIQFLAKVKSILNQ</sequence>
<dbReference type="InterPro" id="IPR011990">
    <property type="entry name" value="TPR-like_helical_dom_sf"/>
</dbReference>
<organism evidence="4 5">
    <name type="scientific">Xanthocytophaga flava</name>
    <dbReference type="NCBI Taxonomy" id="3048013"/>
    <lineage>
        <taxon>Bacteria</taxon>
        <taxon>Pseudomonadati</taxon>
        <taxon>Bacteroidota</taxon>
        <taxon>Cytophagia</taxon>
        <taxon>Cytophagales</taxon>
        <taxon>Rhodocytophagaceae</taxon>
        <taxon>Xanthocytophaga</taxon>
    </lineage>
</organism>
<evidence type="ECO:0000313" key="4">
    <source>
        <dbReference type="EMBL" id="MDJ1485199.1"/>
    </source>
</evidence>
<dbReference type="PANTHER" id="PTHR44858:SF1">
    <property type="entry name" value="UDP-N-ACETYLGLUCOSAMINE--PEPTIDE N-ACETYLGLUCOSAMINYLTRANSFERASE SPINDLY-RELATED"/>
    <property type="match status" value="1"/>
</dbReference>
<dbReference type="InterPro" id="IPR019734">
    <property type="entry name" value="TPR_rpt"/>
</dbReference>
<dbReference type="AlphaFoldDB" id="A0AAE3QYP9"/>
<feature type="repeat" description="TPR" evidence="3">
    <location>
        <begin position="170"/>
        <end position="203"/>
    </location>
</feature>
<dbReference type="PANTHER" id="PTHR44858">
    <property type="entry name" value="TETRATRICOPEPTIDE REPEAT PROTEIN 6"/>
    <property type="match status" value="1"/>
</dbReference>
<dbReference type="InterPro" id="IPR050498">
    <property type="entry name" value="Ycf3"/>
</dbReference>